<dbReference type="GO" id="GO:0016428">
    <property type="term" value="F:tRNA (cytidine-5-)-methyltransferase activity"/>
    <property type="evidence" value="ECO:0007669"/>
    <property type="project" value="TreeGrafter"/>
</dbReference>
<dbReference type="Proteomes" id="UP000076154">
    <property type="component" value="Unassembled WGS sequence"/>
</dbReference>
<dbReference type="PRINTS" id="PR02008">
    <property type="entry name" value="RCMTFAMILY"/>
</dbReference>
<dbReference type="GO" id="GO:0000049">
    <property type="term" value="F:tRNA binding"/>
    <property type="evidence" value="ECO:0007669"/>
    <property type="project" value="TreeGrafter"/>
</dbReference>
<dbReference type="AlphaFoldDB" id="A0A369JQ31"/>
<dbReference type="PROSITE" id="PS51686">
    <property type="entry name" value="SAM_MT_RSMB_NOP"/>
    <property type="match status" value="1"/>
</dbReference>
<evidence type="ECO:0000313" key="10">
    <source>
        <dbReference type="Proteomes" id="UP000076154"/>
    </source>
</evidence>
<evidence type="ECO:0000256" key="1">
    <source>
        <dbReference type="ARBA" id="ARBA00007494"/>
    </source>
</evidence>
<dbReference type="InterPro" id="IPR023267">
    <property type="entry name" value="RCMT"/>
</dbReference>
<dbReference type="GO" id="GO:0005737">
    <property type="term" value="C:cytoplasm"/>
    <property type="evidence" value="ECO:0007669"/>
    <property type="project" value="TreeGrafter"/>
</dbReference>
<dbReference type="Gene3D" id="3.40.50.150">
    <property type="entry name" value="Vaccinia Virus protein VP39"/>
    <property type="match status" value="1"/>
</dbReference>
<evidence type="ECO:0000256" key="2">
    <source>
        <dbReference type="ARBA" id="ARBA00022603"/>
    </source>
</evidence>
<dbReference type="OrthoDB" id="6093671at2759"/>
<comment type="caution">
    <text evidence="6">Lacks conserved residue(s) required for the propagation of feature annotation.</text>
</comment>
<feature type="binding site" evidence="6">
    <location>
        <position position="204"/>
    </location>
    <ligand>
        <name>S-adenosyl-L-methionine</name>
        <dbReference type="ChEBI" id="CHEBI:59789"/>
    </ligand>
</feature>
<evidence type="ECO:0000256" key="7">
    <source>
        <dbReference type="SAM" id="MobiDB-lite"/>
    </source>
</evidence>
<comment type="caution">
    <text evidence="9">The sequence shown here is derived from an EMBL/GenBank/DDBJ whole genome shotgun (WGS) entry which is preliminary data.</text>
</comment>
<feature type="binding site" evidence="6">
    <location>
        <position position="177"/>
    </location>
    <ligand>
        <name>S-adenosyl-L-methionine</name>
        <dbReference type="ChEBI" id="CHEBI:59789"/>
    </ligand>
</feature>
<feature type="compositionally biased region" description="Acidic residues" evidence="7">
    <location>
        <begin position="1"/>
        <end position="20"/>
    </location>
</feature>
<feature type="region of interest" description="Disordered" evidence="7">
    <location>
        <begin position="405"/>
        <end position="495"/>
    </location>
</feature>
<evidence type="ECO:0000256" key="4">
    <source>
        <dbReference type="ARBA" id="ARBA00022691"/>
    </source>
</evidence>
<feature type="region of interest" description="Disordered" evidence="7">
    <location>
        <begin position="1"/>
        <end position="25"/>
    </location>
</feature>
<feature type="binding site" evidence="6">
    <location>
        <position position="239"/>
    </location>
    <ligand>
        <name>S-adenosyl-L-methionine</name>
        <dbReference type="ChEBI" id="CHEBI:59789"/>
    </ligand>
</feature>
<name>A0A369JQ31_HYPMA</name>
<keyword evidence="3 6" id="KW-0808">Transferase</keyword>
<feature type="compositionally biased region" description="Basic and acidic residues" evidence="7">
    <location>
        <begin position="423"/>
        <end position="441"/>
    </location>
</feature>
<keyword evidence="10" id="KW-1185">Reference proteome</keyword>
<dbReference type="PROSITE" id="PS01153">
    <property type="entry name" value="NOL1_NOP2_SUN"/>
    <property type="match status" value="1"/>
</dbReference>
<dbReference type="GO" id="GO:0030488">
    <property type="term" value="P:tRNA methylation"/>
    <property type="evidence" value="ECO:0007669"/>
    <property type="project" value="TreeGrafter"/>
</dbReference>
<feature type="active site" description="Nucleophile" evidence="6">
    <location>
        <position position="298"/>
    </location>
</feature>
<gene>
    <name evidence="9" type="primary">NCL1</name>
    <name evidence="9" type="ORF">Hypma_009516</name>
</gene>
<evidence type="ECO:0000256" key="6">
    <source>
        <dbReference type="PROSITE-ProRule" id="PRU01023"/>
    </source>
</evidence>
<dbReference type="PANTHER" id="PTHR22808">
    <property type="entry name" value="NCL1 YEAST -RELATED NOL1/NOP2/FMU SUN DOMAIN-CONTAINING"/>
    <property type="match status" value="1"/>
</dbReference>
<evidence type="ECO:0000256" key="3">
    <source>
        <dbReference type="ARBA" id="ARBA00022679"/>
    </source>
</evidence>
<dbReference type="InterPro" id="IPR018314">
    <property type="entry name" value="RsmB/NOL1/NOP2-like_CS"/>
</dbReference>
<accession>A0A369JQ31</accession>
<sequence length="495" mass="55382">MIGSVEDAEEEHSSDAEDINEQPSTLIPGTVVPHLLRNLPLDQQLTLSPTPGNSRFPKKVLPSLKSPEFKRFHSFLVFETEVVCPLSSLLLESPNTETKSRCTGKYIKTRGSNGYVRCFRIHNTFSPLPYPLPFPPPIPFLIHPFPKQTAQLLEALHAQDSITTTSILSGLLLLANDSDHRRTHLLIHQSARLPRPALMVTNLDASVCPIIKVPASPFASSSSTDTQLTQLLFDRVLCDVPCSGDGTMRKNMGIWKSWQPMDGNGLHRHVVLFLPPFLISNTRVKLLHPSGRIVYSTCSLHPVENKRGRRRGAQCQPRFPPRRRLIQAPRAQTAFRHDILAAQRRQGRHHSYATYAEFLSSDDAKEGTKLTKGTGHLRTLRIYPHLQDTGVFFVTVLERKSQAVESFSVSMKKREAEEPEEVPETKKPRLAGDDEEVKLAEDDINMTPIESEEKRDDSALATKSEEGASSMAPNTKPARSKKENRPPIANIIVSF</sequence>
<dbReference type="STRING" id="39966.A0A369JQ31"/>
<reference evidence="9" key="1">
    <citation type="submission" date="2018-04" db="EMBL/GenBank/DDBJ databases">
        <title>Whole genome sequencing of Hypsizygus marmoreus.</title>
        <authorList>
            <person name="Choi I.-G."/>
            <person name="Min B."/>
            <person name="Kim J.-G."/>
            <person name="Kim S."/>
            <person name="Oh Y.-L."/>
            <person name="Kong W.-S."/>
            <person name="Park H."/>
            <person name="Jeong J."/>
            <person name="Song E.-S."/>
        </authorList>
    </citation>
    <scope>NUCLEOTIDE SEQUENCE [LARGE SCALE GENOMIC DNA]</scope>
    <source>
        <strain evidence="9">51987-8</strain>
    </source>
</reference>
<keyword evidence="5 6" id="KW-0694">RNA-binding</keyword>
<dbReference type="GO" id="GO:0005634">
    <property type="term" value="C:nucleus"/>
    <property type="evidence" value="ECO:0007669"/>
    <property type="project" value="TreeGrafter"/>
</dbReference>
<keyword evidence="2 6" id="KW-0489">Methyltransferase</keyword>
<feature type="domain" description="SAM-dependent MTase RsmB/NOP-type" evidence="8">
    <location>
        <begin position="173"/>
        <end position="400"/>
    </location>
</feature>
<dbReference type="InterPro" id="IPR001678">
    <property type="entry name" value="MeTrfase_RsmB-F_NOP2_dom"/>
</dbReference>
<dbReference type="SUPFAM" id="SSF53335">
    <property type="entry name" value="S-adenosyl-L-methionine-dependent methyltransferases"/>
    <property type="match status" value="1"/>
</dbReference>
<feature type="compositionally biased region" description="Basic and acidic residues" evidence="7">
    <location>
        <begin position="451"/>
        <end position="466"/>
    </location>
</feature>
<keyword evidence="4 6" id="KW-0949">S-adenosyl-L-methionine</keyword>
<comment type="similarity">
    <text evidence="1 6">Belongs to the class I-like SAM-binding methyltransferase superfamily. RsmB/NOP family.</text>
</comment>
<dbReference type="InterPro" id="IPR049560">
    <property type="entry name" value="MeTrfase_RsmB-F_NOP2_cat"/>
</dbReference>
<organism evidence="9 10">
    <name type="scientific">Hypsizygus marmoreus</name>
    <name type="common">White beech mushroom</name>
    <name type="synonym">Agaricus marmoreus</name>
    <dbReference type="NCBI Taxonomy" id="39966"/>
    <lineage>
        <taxon>Eukaryota</taxon>
        <taxon>Fungi</taxon>
        <taxon>Dikarya</taxon>
        <taxon>Basidiomycota</taxon>
        <taxon>Agaricomycotina</taxon>
        <taxon>Agaricomycetes</taxon>
        <taxon>Agaricomycetidae</taxon>
        <taxon>Agaricales</taxon>
        <taxon>Tricholomatineae</taxon>
        <taxon>Lyophyllaceae</taxon>
        <taxon>Hypsizygus</taxon>
    </lineage>
</organism>
<dbReference type="InParanoid" id="A0A369JQ31"/>
<evidence type="ECO:0000256" key="5">
    <source>
        <dbReference type="ARBA" id="ARBA00022884"/>
    </source>
</evidence>
<evidence type="ECO:0000259" key="8">
    <source>
        <dbReference type="PROSITE" id="PS51686"/>
    </source>
</evidence>
<dbReference type="EMBL" id="LUEZ02000046">
    <property type="protein sequence ID" value="RDB23938.1"/>
    <property type="molecule type" value="Genomic_DNA"/>
</dbReference>
<dbReference type="Pfam" id="PF01189">
    <property type="entry name" value="Methyltr_RsmB-F"/>
    <property type="match status" value="1"/>
</dbReference>
<proteinExistence type="inferred from homology"/>
<dbReference type="InterPro" id="IPR029063">
    <property type="entry name" value="SAM-dependent_MTases_sf"/>
</dbReference>
<evidence type="ECO:0000313" key="9">
    <source>
        <dbReference type="EMBL" id="RDB23938.1"/>
    </source>
</evidence>
<protein>
    <submittedName>
        <fullName evidence="9">Multisite-specific tRNA:(Cytosine-C(5))-methyltransferase</fullName>
    </submittedName>
</protein>
<dbReference type="PANTHER" id="PTHR22808:SF1">
    <property type="entry name" value="RNA CYTOSINE-C(5)-METHYLTRANSFERASE NSUN2-RELATED"/>
    <property type="match status" value="1"/>
</dbReference>